<feature type="modified residue" description="N6-(pyridoxal phosphate)lysine" evidence="2 3">
    <location>
        <position position="51"/>
    </location>
</feature>
<dbReference type="Gene3D" id="3.20.20.10">
    <property type="entry name" value="Alanine racemase"/>
    <property type="match status" value="1"/>
</dbReference>
<dbReference type="FunFam" id="3.20.20.10:FF:000018">
    <property type="entry name" value="Pyridoxal phosphate homeostasis protein"/>
    <property type="match status" value="1"/>
</dbReference>
<comment type="cofactor">
    <cofactor evidence="3">
        <name>pyridoxal 5'-phosphate</name>
        <dbReference type="ChEBI" id="CHEBI:597326"/>
    </cofactor>
</comment>
<dbReference type="InterPro" id="IPR011078">
    <property type="entry name" value="PyrdxlP_homeostasis"/>
</dbReference>
<sequence length="238" mass="25066">MGFRTDTSLPIARAMTSDDTTPLESIRTRIAKAADIADRRVSDVTLIAVSKTHPAEAITPLLEQGQRAFGENRVQEAAEKWPALRAAYPDVELHLIGQLQSNKAAEAVALFDCIHAVDRPSLVEALGKAMAAGDRRPDCFLQVNIGDEPQKGGCAIADLPALLEKARAAGLPIAGLMCLPPADIEPAPYFALLAKLARESGLTGLSMGMSDDFETAVTIGATHVRIGSALFGARGVAA</sequence>
<evidence type="ECO:0000313" key="8">
    <source>
        <dbReference type="Proteomes" id="UP000244189"/>
    </source>
</evidence>
<dbReference type="Proteomes" id="UP000244189">
    <property type="component" value="Unassembled WGS sequence"/>
</dbReference>
<dbReference type="InterPro" id="IPR001608">
    <property type="entry name" value="Ala_racemase_N"/>
</dbReference>
<evidence type="ECO:0000313" key="6">
    <source>
        <dbReference type="EMBL" id="PTQ61909.1"/>
    </source>
</evidence>
<accession>A0A5E7Y3J1</accession>
<accession>A0A2T5GRF6</accession>
<dbReference type="GO" id="GO:0030170">
    <property type="term" value="F:pyridoxal phosphate binding"/>
    <property type="evidence" value="ECO:0007669"/>
    <property type="project" value="UniProtKB-UniRule"/>
</dbReference>
<evidence type="ECO:0000259" key="5">
    <source>
        <dbReference type="Pfam" id="PF01168"/>
    </source>
</evidence>
<dbReference type="InterPro" id="IPR029066">
    <property type="entry name" value="PLP-binding_barrel"/>
</dbReference>
<keyword evidence="8" id="KW-1185">Reference proteome</keyword>
<dbReference type="EMBL" id="CABVLI010000029">
    <property type="protein sequence ID" value="VVT01131.1"/>
    <property type="molecule type" value="Genomic_DNA"/>
</dbReference>
<evidence type="ECO:0000313" key="9">
    <source>
        <dbReference type="Proteomes" id="UP000326857"/>
    </source>
</evidence>
<dbReference type="PANTHER" id="PTHR10146:SF14">
    <property type="entry name" value="PYRIDOXAL PHOSPHATE HOMEOSTASIS PROTEIN"/>
    <property type="match status" value="1"/>
</dbReference>
<comment type="function">
    <text evidence="2">Pyridoxal 5'-phosphate (PLP)-binding protein, which is involved in PLP homeostasis.</text>
</comment>
<dbReference type="NCBIfam" id="TIGR00044">
    <property type="entry name" value="YggS family pyridoxal phosphate-dependent enzyme"/>
    <property type="match status" value="1"/>
</dbReference>
<reference evidence="7 9" key="2">
    <citation type="submission" date="2019-09" db="EMBL/GenBank/DDBJ databases">
        <authorList>
            <person name="Dittami M. S."/>
        </authorList>
    </citation>
    <scope>NUCLEOTIDE SEQUENCE [LARGE SCALE GENOMIC DNA]</scope>
    <source>
        <strain evidence="7">SPHINGO391</strain>
    </source>
</reference>
<feature type="domain" description="Alanine racemase N-terminal" evidence="5">
    <location>
        <begin position="25"/>
        <end position="234"/>
    </location>
</feature>
<reference evidence="6 8" key="1">
    <citation type="submission" date="2018-04" db="EMBL/GenBank/DDBJ databases">
        <title>Genomic Encyclopedia of Type Strains, Phase III (KMG-III): the genomes of soil and plant-associated and newly described type strains.</title>
        <authorList>
            <person name="Whitman W."/>
        </authorList>
    </citation>
    <scope>NUCLEOTIDE SEQUENCE [LARGE SCALE GENOMIC DNA]</scope>
    <source>
        <strain evidence="6 8">MA101b</strain>
    </source>
</reference>
<dbReference type="Pfam" id="PF01168">
    <property type="entry name" value="Ala_racemase_N"/>
    <property type="match status" value="1"/>
</dbReference>
<dbReference type="SUPFAM" id="SSF51419">
    <property type="entry name" value="PLP-binding barrel"/>
    <property type="match status" value="1"/>
</dbReference>
<organism evidence="6 8">
    <name type="scientific">Sphingomonas aurantiaca</name>
    <dbReference type="NCBI Taxonomy" id="185949"/>
    <lineage>
        <taxon>Bacteria</taxon>
        <taxon>Pseudomonadati</taxon>
        <taxon>Pseudomonadota</taxon>
        <taxon>Alphaproteobacteria</taxon>
        <taxon>Sphingomonadales</taxon>
        <taxon>Sphingomonadaceae</taxon>
        <taxon>Sphingomonas</taxon>
    </lineage>
</organism>
<evidence type="ECO:0000256" key="1">
    <source>
        <dbReference type="ARBA" id="ARBA00022898"/>
    </source>
</evidence>
<evidence type="ECO:0000256" key="3">
    <source>
        <dbReference type="PIRSR" id="PIRSR004848-1"/>
    </source>
</evidence>
<comment type="similarity">
    <text evidence="2 4">Belongs to the pyridoxal phosphate-binding protein YggS/PROSC family.</text>
</comment>
<name>A0A2T5GRF6_9SPHN</name>
<keyword evidence="1 2" id="KW-0663">Pyridoxal phosphate</keyword>
<dbReference type="Proteomes" id="UP000326857">
    <property type="component" value="Unassembled WGS sequence"/>
</dbReference>
<dbReference type="EMBL" id="QAOG01000001">
    <property type="protein sequence ID" value="PTQ61909.1"/>
    <property type="molecule type" value="Genomic_DNA"/>
</dbReference>
<dbReference type="HAMAP" id="MF_02087">
    <property type="entry name" value="PLP_homeostasis"/>
    <property type="match status" value="1"/>
</dbReference>
<gene>
    <name evidence="6" type="ORF">C8J26_0179</name>
    <name evidence="7" type="ORF">SPHINGO391_350169</name>
</gene>
<evidence type="ECO:0000256" key="2">
    <source>
        <dbReference type="HAMAP-Rule" id="MF_02087"/>
    </source>
</evidence>
<evidence type="ECO:0000256" key="4">
    <source>
        <dbReference type="RuleBase" id="RU004514"/>
    </source>
</evidence>
<protein>
    <recommendedName>
        <fullName evidence="2">Pyridoxal phosphate homeostasis protein</fullName>
        <shortName evidence="2">PLP homeostasis protein</shortName>
    </recommendedName>
</protein>
<dbReference type="PANTHER" id="PTHR10146">
    <property type="entry name" value="PROLINE SYNTHETASE CO-TRANSCRIBED BACTERIAL HOMOLOG PROTEIN"/>
    <property type="match status" value="1"/>
</dbReference>
<evidence type="ECO:0000313" key="7">
    <source>
        <dbReference type="EMBL" id="VVT01131.1"/>
    </source>
</evidence>
<dbReference type="CDD" id="cd00635">
    <property type="entry name" value="PLPDE_III_YBL036c_like"/>
    <property type="match status" value="1"/>
</dbReference>
<dbReference type="AlphaFoldDB" id="A0A2T5GRF6"/>
<dbReference type="PIRSF" id="PIRSF004848">
    <property type="entry name" value="YBL036c_PLPDEIII"/>
    <property type="match status" value="1"/>
</dbReference>
<proteinExistence type="inferred from homology"/>